<dbReference type="AlphaFoldDB" id="A0A8J2LBD4"/>
<dbReference type="EMBL" id="CAJVCH010552802">
    <property type="protein sequence ID" value="CAG7829764.1"/>
    <property type="molecule type" value="Genomic_DNA"/>
</dbReference>
<proteinExistence type="predicted"/>
<organism evidence="2 3">
    <name type="scientific">Allacma fusca</name>
    <dbReference type="NCBI Taxonomy" id="39272"/>
    <lineage>
        <taxon>Eukaryota</taxon>
        <taxon>Metazoa</taxon>
        <taxon>Ecdysozoa</taxon>
        <taxon>Arthropoda</taxon>
        <taxon>Hexapoda</taxon>
        <taxon>Collembola</taxon>
        <taxon>Symphypleona</taxon>
        <taxon>Sminthuridae</taxon>
        <taxon>Allacma</taxon>
    </lineage>
</organism>
<comment type="caution">
    <text evidence="2">The sequence shown here is derived from an EMBL/GenBank/DDBJ whole genome shotgun (WGS) entry which is preliminary data.</text>
</comment>
<feature type="compositionally biased region" description="Low complexity" evidence="1">
    <location>
        <begin position="19"/>
        <end position="31"/>
    </location>
</feature>
<name>A0A8J2LBD4_9HEXA</name>
<protein>
    <submittedName>
        <fullName evidence="2">Uncharacterized protein</fullName>
    </submittedName>
</protein>
<evidence type="ECO:0000313" key="3">
    <source>
        <dbReference type="Proteomes" id="UP000708208"/>
    </source>
</evidence>
<sequence>EPNVNYNASCLQMTTEANEVSSPSFEPVSSASEDEEDKMLRLEFEWKRLETLPENENPLIHGVLPYNF</sequence>
<evidence type="ECO:0000313" key="2">
    <source>
        <dbReference type="EMBL" id="CAG7829764.1"/>
    </source>
</evidence>
<gene>
    <name evidence="2" type="ORF">AFUS01_LOCUS39608</name>
</gene>
<feature type="non-terminal residue" evidence="2">
    <location>
        <position position="1"/>
    </location>
</feature>
<evidence type="ECO:0000256" key="1">
    <source>
        <dbReference type="SAM" id="MobiDB-lite"/>
    </source>
</evidence>
<feature type="region of interest" description="Disordered" evidence="1">
    <location>
        <begin position="17"/>
        <end position="36"/>
    </location>
</feature>
<reference evidence="2" key="1">
    <citation type="submission" date="2021-06" db="EMBL/GenBank/DDBJ databases">
        <authorList>
            <person name="Hodson N. C."/>
            <person name="Mongue J. A."/>
            <person name="Jaron S. K."/>
        </authorList>
    </citation>
    <scope>NUCLEOTIDE SEQUENCE</scope>
</reference>
<keyword evidence="3" id="KW-1185">Reference proteome</keyword>
<accession>A0A8J2LBD4</accession>
<dbReference type="Proteomes" id="UP000708208">
    <property type="component" value="Unassembled WGS sequence"/>
</dbReference>